<dbReference type="InterPro" id="IPR013784">
    <property type="entry name" value="Carb-bd-like_fold"/>
</dbReference>
<name>A0A5S5MEY7_9BACT</name>
<dbReference type="SUPFAM" id="SSF89550">
    <property type="entry name" value="PHP domain-like"/>
    <property type="match status" value="1"/>
</dbReference>
<dbReference type="PANTHER" id="PTHR42924">
    <property type="entry name" value="EXONUCLEASE"/>
    <property type="match status" value="1"/>
</dbReference>
<dbReference type="Gene3D" id="3.20.20.140">
    <property type="entry name" value="Metal-dependent hydrolases"/>
    <property type="match status" value="1"/>
</dbReference>
<organism evidence="1 2">
    <name type="scientific">Desulfobotulus mexicanus</name>
    <dbReference type="NCBI Taxonomy" id="2586642"/>
    <lineage>
        <taxon>Bacteria</taxon>
        <taxon>Pseudomonadati</taxon>
        <taxon>Thermodesulfobacteriota</taxon>
        <taxon>Desulfobacteria</taxon>
        <taxon>Desulfobacterales</taxon>
        <taxon>Desulfobacteraceae</taxon>
        <taxon>Desulfobotulus</taxon>
    </lineage>
</organism>
<dbReference type="GO" id="GO:0004534">
    <property type="term" value="F:5'-3' RNA exonuclease activity"/>
    <property type="evidence" value="ECO:0007669"/>
    <property type="project" value="TreeGrafter"/>
</dbReference>
<dbReference type="Proteomes" id="UP000321899">
    <property type="component" value="Unassembled WGS sequence"/>
</dbReference>
<dbReference type="InterPro" id="IPR016195">
    <property type="entry name" value="Pol/histidinol_Pase-like"/>
</dbReference>
<dbReference type="InterPro" id="IPR052018">
    <property type="entry name" value="PHP_domain"/>
</dbReference>
<proteinExistence type="predicted"/>
<keyword evidence="2" id="KW-1185">Reference proteome</keyword>
<sequence>MQKKRSGMFWSMLPFTLVALFLMAACGKMYSSPAYESGEGVRIVKGPSPIEGDVLNHPDDITIYNEHLALTIAVGSPNFWGMTNGSISNLAVMEGPGQFGVNIVNDVEFLVNSWTASGGSLKADAKILQNTPEKAVVQTTSTWLGDGKANALDVVTTYTLEKNSPVVKMHTRVFNPGPDTYTDMKSGYSMSGLAAYMFGPFGYHTPDVRARNIHVGKNVDEPFGDFVVSYTKDYAITLQMDDTEIYRGTTGYKDLHHNYDLAPGQSRDFTGELQVIPQGHTTPFMVRMIEKKELASAEVSGIVRSDDGNLYPNPVLVVERKGRFKGSFDGSQNLPSNELHEEIQPFIWHVGEADGSFAFTLPVGDYNIYAIAAGYTASKPMAVSVKEGKNISLNFVDDYTIVQGGEVVMHVTDKATGNPVDARIGVDGPVPAVKYLGARTYFTDLESIGRVVIPLAVGDFTFHVMSGADFVSLPEEVRATVGSGETLQRSAAIETHIYPNLYNWYSVDLHHHTDIGDGNTSPEDLVKSQLAARLDLTFVSDHDSVDNHLAVKEFSDARMVGMIPSLEVSPGWGHLNILPMPLNGKIIEPSLNVGEIIAQAHAMNALVIVAHPYTDYGYFNNREIAPGGYDPNFDLIELQPTIDLSKANNPDTKTLAKTMELWTDHLAGKNKAYYLTGGSDTHDVASPTLYSGMIRTYAKVEGKLTPASFIEAVAKGNSYASMGPLFFPSNMEFGGKIAVKAGSSLKLNLDAFAVNGLQSVEIYTSGSEIGSPVETKTFNGSVKRESLTFTVKPEAATWYNFIARDMKGRIAVSNPVWVEVKP</sequence>
<comment type="caution">
    <text evidence="1">The sequence shown here is derived from an EMBL/GenBank/DDBJ whole genome shotgun (WGS) entry which is preliminary data.</text>
</comment>
<dbReference type="AlphaFoldDB" id="A0A5S5MEY7"/>
<evidence type="ECO:0000313" key="2">
    <source>
        <dbReference type="Proteomes" id="UP000321899"/>
    </source>
</evidence>
<dbReference type="PANTHER" id="PTHR42924:SF3">
    <property type="entry name" value="POLYMERASE_HISTIDINOL PHOSPHATASE N-TERMINAL DOMAIN-CONTAINING PROTEIN"/>
    <property type="match status" value="1"/>
</dbReference>
<dbReference type="GO" id="GO:0035312">
    <property type="term" value="F:5'-3' DNA exonuclease activity"/>
    <property type="evidence" value="ECO:0007669"/>
    <property type="project" value="TreeGrafter"/>
</dbReference>
<dbReference type="EMBL" id="VDMB01000013">
    <property type="protein sequence ID" value="TYT74282.1"/>
    <property type="molecule type" value="Genomic_DNA"/>
</dbReference>
<dbReference type="GO" id="GO:0030246">
    <property type="term" value="F:carbohydrate binding"/>
    <property type="evidence" value="ECO:0007669"/>
    <property type="project" value="InterPro"/>
</dbReference>
<dbReference type="PROSITE" id="PS51257">
    <property type="entry name" value="PROKAR_LIPOPROTEIN"/>
    <property type="match status" value="1"/>
</dbReference>
<evidence type="ECO:0000313" key="1">
    <source>
        <dbReference type="EMBL" id="TYT74282.1"/>
    </source>
</evidence>
<dbReference type="NCBIfam" id="NF038032">
    <property type="entry name" value="CehA_McbA_metalo"/>
    <property type="match status" value="1"/>
</dbReference>
<accession>A0A5S5MEY7</accession>
<dbReference type="OrthoDB" id="9808747at2"/>
<protein>
    <submittedName>
        <fullName evidence="1">Peptidase</fullName>
    </submittedName>
</protein>
<gene>
    <name evidence="1" type="ORF">FIM25_10960</name>
</gene>
<dbReference type="RefSeq" id="WP_139449210.1">
    <property type="nucleotide sequence ID" value="NZ_VDMB01000013.1"/>
</dbReference>
<reference evidence="1 2" key="1">
    <citation type="submission" date="2019-06" db="EMBL/GenBank/DDBJ databases">
        <title>Desulfobotulus mexicanus sp. nov., a novel sulfate-reducing bacterium isolated from the sediment of an alkaline crater lake in Mexico.</title>
        <authorList>
            <person name="Hirschler-Rea A."/>
        </authorList>
    </citation>
    <scope>NUCLEOTIDE SEQUENCE [LARGE SCALE GENOMIC DNA]</scope>
    <source>
        <strain evidence="1 2">PAR22N</strain>
    </source>
</reference>
<dbReference type="SUPFAM" id="SSF49452">
    <property type="entry name" value="Starch-binding domain-like"/>
    <property type="match status" value="1"/>
</dbReference>